<evidence type="ECO:0000259" key="7">
    <source>
        <dbReference type="Pfam" id="PF25917"/>
    </source>
</evidence>
<dbReference type="OrthoDB" id="9811754at2"/>
<dbReference type="SUPFAM" id="SSF111369">
    <property type="entry name" value="HlyD-like secretion proteins"/>
    <property type="match status" value="3"/>
</dbReference>
<feature type="coiled-coil region" evidence="5">
    <location>
        <begin position="160"/>
        <end position="194"/>
    </location>
</feature>
<accession>A0A1H3ZVX2</accession>
<keyword evidence="10" id="KW-1185">Reference proteome</keyword>
<gene>
    <name evidence="9" type="ORF">SAMN05192529_11267</name>
</gene>
<dbReference type="Pfam" id="PF25917">
    <property type="entry name" value="BSH_RND"/>
    <property type="match status" value="1"/>
</dbReference>
<proteinExistence type="predicted"/>
<dbReference type="Gene3D" id="2.40.30.170">
    <property type="match status" value="1"/>
</dbReference>
<dbReference type="RefSeq" id="WP_091398326.1">
    <property type="nucleotide sequence ID" value="NZ_FNQY01000012.1"/>
</dbReference>
<dbReference type="AlphaFoldDB" id="A0A1H3ZVX2"/>
<dbReference type="Pfam" id="PF25954">
    <property type="entry name" value="Beta-barrel_RND_2"/>
    <property type="match status" value="1"/>
</dbReference>
<name>A0A1H3ZVX2_9BACT</name>
<evidence type="ECO:0000313" key="10">
    <source>
        <dbReference type="Proteomes" id="UP000199041"/>
    </source>
</evidence>
<comment type="subcellular location">
    <subcellularLocation>
        <location evidence="1">Membrane</location>
        <topology evidence="1">Single-pass membrane protein</topology>
    </subcellularLocation>
</comment>
<keyword evidence="4 6" id="KW-0472">Membrane</keyword>
<sequence length="350" mass="38994">MTAKQLTKKEKITNRVLSVIAWVFVGIGVLTVGWFYLFSSSHVNTNNAQVRQYITPVASKVSGFIQEVRFKENQFVHKGDTLVVIDDREFINQVKIAQANLTSTAQSVATYETTVKAKQNDTQIIEANIEAAKIDVWKTQQDYQRFKNLVDQEAATLQQFETMEANYKQAKAKLAALQQQLKVAQINATAEQTKIAPVRAEVDLDQAQLNNAKLNLSYTYIVAPYDGWVGARNIQAGQLIKTGQALVQVVSEEKWVVANYKETQLGEIDMNKDVQIKADAYPDLVFTGKVQSLSPAAGSEFSLIKPDNATGNFVKIEQRFPVKIILNPSKDLSKLMTGMNVTVAAEKVEK</sequence>
<organism evidence="9 10">
    <name type="scientific">Arachidicoccus rhizosphaerae</name>
    <dbReference type="NCBI Taxonomy" id="551991"/>
    <lineage>
        <taxon>Bacteria</taxon>
        <taxon>Pseudomonadati</taxon>
        <taxon>Bacteroidota</taxon>
        <taxon>Chitinophagia</taxon>
        <taxon>Chitinophagales</taxon>
        <taxon>Chitinophagaceae</taxon>
        <taxon>Arachidicoccus</taxon>
    </lineage>
</organism>
<dbReference type="EMBL" id="FNQY01000012">
    <property type="protein sequence ID" value="SEA27775.1"/>
    <property type="molecule type" value="Genomic_DNA"/>
</dbReference>
<feature type="transmembrane region" description="Helical" evidence="6">
    <location>
        <begin position="12"/>
        <end position="37"/>
    </location>
</feature>
<keyword evidence="5" id="KW-0175">Coiled coil</keyword>
<dbReference type="InterPro" id="IPR058792">
    <property type="entry name" value="Beta-barrel_RND_2"/>
</dbReference>
<evidence type="ECO:0000256" key="1">
    <source>
        <dbReference type="ARBA" id="ARBA00004167"/>
    </source>
</evidence>
<dbReference type="InterPro" id="IPR058625">
    <property type="entry name" value="MdtA-like_BSH"/>
</dbReference>
<keyword evidence="2 6" id="KW-0812">Transmembrane</keyword>
<evidence type="ECO:0000256" key="3">
    <source>
        <dbReference type="ARBA" id="ARBA00022989"/>
    </source>
</evidence>
<dbReference type="STRING" id="551991.SAMN05192529_11267"/>
<dbReference type="PANTHER" id="PTHR30386">
    <property type="entry name" value="MEMBRANE FUSION SUBUNIT OF EMRAB-TOLC MULTIDRUG EFFLUX PUMP"/>
    <property type="match status" value="1"/>
</dbReference>
<dbReference type="GO" id="GO:0055085">
    <property type="term" value="P:transmembrane transport"/>
    <property type="evidence" value="ECO:0007669"/>
    <property type="project" value="InterPro"/>
</dbReference>
<protein>
    <submittedName>
        <fullName evidence="9">Membrane fusion protein, multidrug efflux system</fullName>
    </submittedName>
</protein>
<evidence type="ECO:0000313" key="9">
    <source>
        <dbReference type="EMBL" id="SEA27775.1"/>
    </source>
</evidence>
<dbReference type="InterPro" id="IPR050739">
    <property type="entry name" value="MFP"/>
</dbReference>
<dbReference type="Gene3D" id="1.10.287.470">
    <property type="entry name" value="Helix hairpin bin"/>
    <property type="match status" value="1"/>
</dbReference>
<evidence type="ECO:0000256" key="5">
    <source>
        <dbReference type="SAM" id="Coils"/>
    </source>
</evidence>
<keyword evidence="3 6" id="KW-1133">Transmembrane helix</keyword>
<evidence type="ECO:0000259" key="8">
    <source>
        <dbReference type="Pfam" id="PF25954"/>
    </source>
</evidence>
<feature type="domain" description="Multidrug resistance protein MdtA-like barrel-sandwich hybrid" evidence="7">
    <location>
        <begin position="57"/>
        <end position="250"/>
    </location>
</feature>
<dbReference type="GO" id="GO:0016020">
    <property type="term" value="C:membrane"/>
    <property type="evidence" value="ECO:0007669"/>
    <property type="project" value="UniProtKB-SubCell"/>
</dbReference>
<dbReference type="Proteomes" id="UP000199041">
    <property type="component" value="Unassembled WGS sequence"/>
</dbReference>
<evidence type="ECO:0000256" key="4">
    <source>
        <dbReference type="ARBA" id="ARBA00023136"/>
    </source>
</evidence>
<dbReference type="PANTHER" id="PTHR30386:SF26">
    <property type="entry name" value="TRANSPORT PROTEIN COMB"/>
    <property type="match status" value="1"/>
</dbReference>
<evidence type="ECO:0000256" key="6">
    <source>
        <dbReference type="SAM" id="Phobius"/>
    </source>
</evidence>
<feature type="domain" description="CusB-like beta-barrel" evidence="8">
    <location>
        <begin position="255"/>
        <end position="297"/>
    </location>
</feature>
<dbReference type="Gene3D" id="2.40.50.100">
    <property type="match status" value="1"/>
</dbReference>
<evidence type="ECO:0000256" key="2">
    <source>
        <dbReference type="ARBA" id="ARBA00022692"/>
    </source>
</evidence>
<reference evidence="9 10" key="1">
    <citation type="submission" date="2016-10" db="EMBL/GenBank/DDBJ databases">
        <authorList>
            <person name="de Groot N.N."/>
        </authorList>
    </citation>
    <scope>NUCLEOTIDE SEQUENCE [LARGE SCALE GENOMIC DNA]</scope>
    <source>
        <strain evidence="9 10">Vu-144</strain>
    </source>
</reference>